<organism evidence="1 2">
    <name type="scientific">Blyttiomyces helicus</name>
    <dbReference type="NCBI Taxonomy" id="388810"/>
    <lineage>
        <taxon>Eukaryota</taxon>
        <taxon>Fungi</taxon>
        <taxon>Fungi incertae sedis</taxon>
        <taxon>Chytridiomycota</taxon>
        <taxon>Chytridiomycota incertae sedis</taxon>
        <taxon>Chytridiomycetes</taxon>
        <taxon>Chytridiomycetes incertae sedis</taxon>
        <taxon>Blyttiomyces</taxon>
    </lineage>
</organism>
<dbReference type="AlphaFoldDB" id="A0A4V1ISF5"/>
<name>A0A4V1ISF5_9FUNG</name>
<dbReference type="SUPFAM" id="SSF56672">
    <property type="entry name" value="DNA/RNA polymerases"/>
    <property type="match status" value="1"/>
</dbReference>
<reference evidence="2" key="1">
    <citation type="journal article" date="2018" name="Nat. Microbiol.">
        <title>Leveraging single-cell genomics to expand the fungal tree of life.</title>
        <authorList>
            <person name="Ahrendt S.R."/>
            <person name="Quandt C.A."/>
            <person name="Ciobanu D."/>
            <person name="Clum A."/>
            <person name="Salamov A."/>
            <person name="Andreopoulos B."/>
            <person name="Cheng J.F."/>
            <person name="Woyke T."/>
            <person name="Pelin A."/>
            <person name="Henrissat B."/>
            <person name="Reynolds N.K."/>
            <person name="Benny G.L."/>
            <person name="Smith M.E."/>
            <person name="James T.Y."/>
            <person name="Grigoriev I.V."/>
        </authorList>
    </citation>
    <scope>NUCLEOTIDE SEQUENCE [LARGE SCALE GENOMIC DNA]</scope>
</reference>
<protein>
    <submittedName>
        <fullName evidence="1">Uncharacterized protein</fullName>
    </submittedName>
</protein>
<gene>
    <name evidence="1" type="ORF">BDK51DRAFT_25096</name>
</gene>
<dbReference type="OrthoDB" id="4365070at2759"/>
<dbReference type="Gene3D" id="3.30.70.270">
    <property type="match status" value="1"/>
</dbReference>
<dbReference type="Gene3D" id="3.10.10.10">
    <property type="entry name" value="HIV Type 1 Reverse Transcriptase, subunit A, domain 1"/>
    <property type="match status" value="1"/>
</dbReference>
<evidence type="ECO:0000313" key="1">
    <source>
        <dbReference type="EMBL" id="RKO93377.1"/>
    </source>
</evidence>
<dbReference type="EMBL" id="KZ994266">
    <property type="protein sequence ID" value="RKO93377.1"/>
    <property type="molecule type" value="Genomic_DNA"/>
</dbReference>
<evidence type="ECO:0000313" key="2">
    <source>
        <dbReference type="Proteomes" id="UP000269721"/>
    </source>
</evidence>
<feature type="non-terminal residue" evidence="1">
    <location>
        <position position="1"/>
    </location>
</feature>
<dbReference type="InterPro" id="IPR043502">
    <property type="entry name" value="DNA/RNA_pol_sf"/>
</dbReference>
<accession>A0A4V1ISF5</accession>
<sequence>GLSIVFAKKKDSGVQICFDHRGLNSVTKQDQTLLPSLFVMCDGLAEARYFILGDIKKGGVSRSGFGWYEVRHLRVVEVTGSGQVGAERGSRWGRVLGWIGLHQRGGGGGREAMVRYLQSDPWSQYDLI</sequence>
<proteinExistence type="predicted"/>
<keyword evidence="2" id="KW-1185">Reference proteome</keyword>
<dbReference type="Proteomes" id="UP000269721">
    <property type="component" value="Unassembled WGS sequence"/>
</dbReference>
<dbReference type="InterPro" id="IPR043128">
    <property type="entry name" value="Rev_trsase/Diguanyl_cyclase"/>
</dbReference>